<reference evidence="1" key="1">
    <citation type="submission" date="2019-02" db="EMBL/GenBank/DDBJ databases">
        <authorList>
            <person name="Gruber-Vodicka R. H."/>
            <person name="Seah K. B. B."/>
        </authorList>
    </citation>
    <scope>NUCLEOTIDE SEQUENCE</scope>
    <source>
        <strain evidence="1">BECK_S313</strain>
    </source>
</reference>
<proteinExistence type="predicted"/>
<evidence type="ECO:0000313" key="1">
    <source>
        <dbReference type="EMBL" id="VFK14206.1"/>
    </source>
</evidence>
<accession>A0A450WAV6</accession>
<name>A0A450WAV6_9GAMM</name>
<organism evidence="1">
    <name type="scientific">Candidatus Kentrum sp. LPFa</name>
    <dbReference type="NCBI Taxonomy" id="2126335"/>
    <lineage>
        <taxon>Bacteria</taxon>
        <taxon>Pseudomonadati</taxon>
        <taxon>Pseudomonadota</taxon>
        <taxon>Gammaproteobacteria</taxon>
        <taxon>Candidatus Kentrum</taxon>
    </lineage>
</organism>
<dbReference type="EMBL" id="CAADFK010000058">
    <property type="protein sequence ID" value="VFK14206.1"/>
    <property type="molecule type" value="Genomic_DNA"/>
</dbReference>
<dbReference type="AlphaFoldDB" id="A0A450WAV6"/>
<protein>
    <submittedName>
        <fullName evidence="1">Uncharacterized protein</fullName>
    </submittedName>
</protein>
<gene>
    <name evidence="1" type="ORF">BECKLPF1236B_GA0070989_10586</name>
</gene>
<sequence length="61" mass="7311">MDLTRESLQVIFFLRYQDIFPNPAKPEPKFHHIKKMSSRPEGEILCIRNIFEAEDFSRSEK</sequence>